<reference evidence="2 3" key="1">
    <citation type="journal article" date="2016" name="Int. J. Syst. Evol. Microbiol.">
        <title>Resolving the Complexity of Human Skin Metagenomes Using Single-Molecule Sequencing.</title>
        <authorList>
            <consortium name="NISC Comparative Sequencing Program"/>
            <person name="Tsai Y.C."/>
            <person name="Conlan S."/>
            <person name="Deming C."/>
            <person name="Segre J.A."/>
            <person name="Kong H.H."/>
            <person name="Korlach J."/>
            <person name="Oh J."/>
        </authorList>
    </citation>
    <scope>NUCLEOTIDE SEQUENCE [LARGE SCALE GENOMIC DNA]</scope>
    <source>
        <strain evidence="2 3">1B08</strain>
    </source>
</reference>
<organism evidence="2 3">
    <name type="scientific">Corynebacterium simulans</name>
    <dbReference type="NCBI Taxonomy" id="146827"/>
    <lineage>
        <taxon>Bacteria</taxon>
        <taxon>Bacillati</taxon>
        <taxon>Actinomycetota</taxon>
        <taxon>Actinomycetes</taxon>
        <taxon>Mycobacteriales</taxon>
        <taxon>Corynebacteriaceae</taxon>
        <taxon>Corynebacterium</taxon>
    </lineage>
</organism>
<feature type="non-terminal residue" evidence="2">
    <location>
        <position position="64"/>
    </location>
</feature>
<evidence type="ECO:0000313" key="3">
    <source>
        <dbReference type="Proteomes" id="UP000070339"/>
    </source>
</evidence>
<dbReference type="Proteomes" id="UP000070339">
    <property type="component" value="Unassembled WGS sequence"/>
</dbReference>
<dbReference type="EMBL" id="LTEB01000050">
    <property type="protein sequence ID" value="KXU16875.1"/>
    <property type="molecule type" value="Genomic_DNA"/>
</dbReference>
<keyword evidence="3" id="KW-1185">Reference proteome</keyword>
<name>A0ABR5V7C3_9CORY</name>
<sequence>MVEGGDGSPGGGVAVASGLPNQNPTDDWFGGVGSECGYLVFELLEPFGPLGFGDVFDLDAKKTG</sequence>
<evidence type="ECO:0000313" key="2">
    <source>
        <dbReference type="EMBL" id="KXU16875.1"/>
    </source>
</evidence>
<comment type="caution">
    <text evidence="2">The sequence shown here is derived from an EMBL/GenBank/DDBJ whole genome shotgun (WGS) entry which is preliminary data.</text>
</comment>
<evidence type="ECO:0000256" key="1">
    <source>
        <dbReference type="SAM" id="MobiDB-lite"/>
    </source>
</evidence>
<accession>A0ABR5V7C3</accession>
<feature type="region of interest" description="Disordered" evidence="1">
    <location>
        <begin position="1"/>
        <end position="26"/>
    </location>
</feature>
<gene>
    <name evidence="2" type="ORF">WM41_2490</name>
</gene>
<proteinExistence type="predicted"/>
<feature type="compositionally biased region" description="Gly residues" evidence="1">
    <location>
        <begin position="1"/>
        <end position="13"/>
    </location>
</feature>
<protein>
    <submittedName>
        <fullName evidence="2">Uncharacterized protein</fullName>
    </submittedName>
</protein>
<dbReference type="RefSeq" id="WP_235591104.1">
    <property type="nucleotide sequence ID" value="NZ_LTEB01000050.1"/>
</dbReference>